<dbReference type="EMBL" id="FTOJ01000002">
    <property type="protein sequence ID" value="SIS69430.1"/>
    <property type="molecule type" value="Genomic_DNA"/>
</dbReference>
<dbReference type="Proteomes" id="UP000238314">
    <property type="component" value="Unassembled WGS sequence"/>
</dbReference>
<dbReference type="EMBL" id="MUGO01000002">
    <property type="protein sequence ID" value="PQA97398.1"/>
    <property type="molecule type" value="Genomic_DNA"/>
</dbReference>
<evidence type="ECO:0000313" key="4">
    <source>
        <dbReference type="Proteomes" id="UP000186246"/>
    </source>
</evidence>
<protein>
    <submittedName>
        <fullName evidence="3">Uncharacterized protein</fullName>
    </submittedName>
</protein>
<dbReference type="AlphaFoldDB" id="A0A1N7L6X6"/>
<sequence length="178" mass="18882">MRILLTFSILLSTIYARAQVAIGKTTISNNSVSLEFGNNESRGVILPWVTNVTTMTNAVNGTMAYDVATLKLKVKLATGWKDLSVDTSGKTTDPVSGVNGITIQNAAKEAADAKVSIGTPTSTPGILVLEDSNKAMVLPKVSNPQTAIINPSPGMMVYDTNTKSLAVFNGTVWSFWKA</sequence>
<reference evidence="3" key="2">
    <citation type="submission" date="2017-01" db="EMBL/GenBank/DDBJ databases">
        <authorList>
            <person name="Mah S.A."/>
            <person name="Swanson W.J."/>
            <person name="Moy G.W."/>
            <person name="Vacquier V.D."/>
        </authorList>
    </citation>
    <scope>NUCLEOTIDE SEQUENCE [LARGE SCALE GENOMIC DNA]</scope>
    <source>
        <strain evidence="3">DSM 21068</strain>
    </source>
</reference>
<evidence type="ECO:0000313" key="2">
    <source>
        <dbReference type="EMBL" id="PQA97398.1"/>
    </source>
</evidence>
<keyword evidence="1" id="KW-0732">Signal</keyword>
<dbReference type="OrthoDB" id="705292at2"/>
<keyword evidence="5" id="KW-1185">Reference proteome</keyword>
<evidence type="ECO:0000313" key="3">
    <source>
        <dbReference type="EMBL" id="SIS69430.1"/>
    </source>
</evidence>
<proteinExistence type="predicted"/>
<reference evidence="2 5" key="1">
    <citation type="submission" date="2016-11" db="EMBL/GenBank/DDBJ databases">
        <title>Whole genomes of Flavobacteriaceae.</title>
        <authorList>
            <person name="Stine C."/>
            <person name="Li C."/>
            <person name="Tadesse D."/>
        </authorList>
    </citation>
    <scope>NUCLEOTIDE SEQUENCE [LARGE SCALE GENOMIC DNA]</scope>
    <source>
        <strain evidence="2 5">DSM 21068</strain>
    </source>
</reference>
<gene>
    <name evidence="2" type="ORF">B0A70_01655</name>
    <name evidence="3" type="ORF">SAMN05421796_10264</name>
</gene>
<dbReference type="Proteomes" id="UP000186246">
    <property type="component" value="Unassembled WGS sequence"/>
</dbReference>
<organism evidence="3 4">
    <name type="scientific">Chryseobacterium piscicola</name>
    <dbReference type="NCBI Taxonomy" id="551459"/>
    <lineage>
        <taxon>Bacteria</taxon>
        <taxon>Pseudomonadati</taxon>
        <taxon>Bacteroidota</taxon>
        <taxon>Flavobacteriia</taxon>
        <taxon>Flavobacteriales</taxon>
        <taxon>Weeksellaceae</taxon>
        <taxon>Chryseobacterium group</taxon>
        <taxon>Chryseobacterium</taxon>
    </lineage>
</organism>
<dbReference type="RefSeq" id="WP_076450262.1">
    <property type="nucleotide sequence ID" value="NZ_FTOJ01000002.1"/>
</dbReference>
<name>A0A1N7L6X6_9FLAO</name>
<evidence type="ECO:0000313" key="5">
    <source>
        <dbReference type="Proteomes" id="UP000238314"/>
    </source>
</evidence>
<feature type="chain" id="PRO_5044563736" evidence="1">
    <location>
        <begin position="19"/>
        <end position="178"/>
    </location>
</feature>
<reference evidence="4" key="3">
    <citation type="submission" date="2017-01" db="EMBL/GenBank/DDBJ databases">
        <authorList>
            <person name="Varghese N."/>
            <person name="Submissions S."/>
        </authorList>
    </citation>
    <scope>NUCLEOTIDE SEQUENCE [LARGE SCALE GENOMIC DNA]</scope>
    <source>
        <strain evidence="4">DSM 21068</strain>
    </source>
</reference>
<evidence type="ECO:0000256" key="1">
    <source>
        <dbReference type="SAM" id="SignalP"/>
    </source>
</evidence>
<accession>A0A1N7L6X6</accession>
<feature type="signal peptide" evidence="1">
    <location>
        <begin position="1"/>
        <end position="18"/>
    </location>
</feature>